<dbReference type="EMBL" id="BAABJZ010000099">
    <property type="protein sequence ID" value="GAA4897738.1"/>
    <property type="molecule type" value="Genomic_DNA"/>
</dbReference>
<dbReference type="RefSeq" id="WP_345336645.1">
    <property type="nucleotide sequence ID" value="NZ_BAABJZ010000099.1"/>
</dbReference>
<dbReference type="PANTHER" id="PTHR38108:SF1">
    <property type="entry name" value="UPF0319 PROTEIN YCCT"/>
    <property type="match status" value="1"/>
</dbReference>
<name>A0ABP9FA63_9GAMM</name>
<evidence type="ECO:0000256" key="1">
    <source>
        <dbReference type="ARBA" id="ARBA00008490"/>
    </source>
</evidence>
<dbReference type="InterPro" id="IPR018635">
    <property type="entry name" value="UPF0319"/>
</dbReference>
<organism evidence="4 5">
    <name type="scientific">Ferrimonas pelagia</name>
    <dbReference type="NCBI Taxonomy" id="1177826"/>
    <lineage>
        <taxon>Bacteria</taxon>
        <taxon>Pseudomonadati</taxon>
        <taxon>Pseudomonadota</taxon>
        <taxon>Gammaproteobacteria</taxon>
        <taxon>Alteromonadales</taxon>
        <taxon>Ferrimonadaceae</taxon>
        <taxon>Ferrimonas</taxon>
    </lineage>
</organism>
<evidence type="ECO:0000256" key="2">
    <source>
        <dbReference type="ARBA" id="ARBA00022729"/>
    </source>
</evidence>
<dbReference type="Proteomes" id="UP001499988">
    <property type="component" value="Unassembled WGS sequence"/>
</dbReference>
<comment type="similarity">
    <text evidence="1">Belongs to the UPF0319 family.</text>
</comment>
<accession>A0ABP9FA63</accession>
<keyword evidence="2 3" id="KW-0732">Signal</keyword>
<gene>
    <name evidence="4" type="ORF">GCM10023333_33800</name>
</gene>
<feature type="signal peptide" evidence="3">
    <location>
        <begin position="1"/>
        <end position="19"/>
    </location>
</feature>
<evidence type="ECO:0000313" key="5">
    <source>
        <dbReference type="Proteomes" id="UP001499988"/>
    </source>
</evidence>
<sequence>MNRAFAFSLILALSPTGWANSLTIPLEFEYLAVNGEKITSSLFSHKDKVDLKPGVNKIAIQYKDLIREAIGDNHKRVSSNPFVITLDAAPDEDYRLLPASKIRDIKEAERFAQAPKLKILTSNKQEVPFQFALTQGDDPNMLEQLMGAPAPAQSLEQQAIAASAATSVGAVVATAPTSTDLEATTAAPTSAGDNAIQAEAMLKYWWQQADEPTRKAFMSWAVQQL</sequence>
<reference evidence="5" key="1">
    <citation type="journal article" date="2019" name="Int. J. Syst. Evol. Microbiol.">
        <title>The Global Catalogue of Microorganisms (GCM) 10K type strain sequencing project: providing services to taxonomists for standard genome sequencing and annotation.</title>
        <authorList>
            <consortium name="The Broad Institute Genomics Platform"/>
            <consortium name="The Broad Institute Genome Sequencing Center for Infectious Disease"/>
            <person name="Wu L."/>
            <person name="Ma J."/>
        </authorList>
    </citation>
    <scope>NUCLEOTIDE SEQUENCE [LARGE SCALE GENOMIC DNA]</scope>
    <source>
        <strain evidence="5">JCM 18401</strain>
    </source>
</reference>
<protein>
    <submittedName>
        <fullName evidence="4">DUF2057 domain-containing protein</fullName>
    </submittedName>
</protein>
<evidence type="ECO:0000313" key="4">
    <source>
        <dbReference type="EMBL" id="GAA4897738.1"/>
    </source>
</evidence>
<feature type="chain" id="PRO_5047516795" evidence="3">
    <location>
        <begin position="20"/>
        <end position="225"/>
    </location>
</feature>
<dbReference type="PANTHER" id="PTHR38108">
    <property type="entry name" value="UPF0319 PROTEIN YCCT"/>
    <property type="match status" value="1"/>
</dbReference>
<proteinExistence type="inferred from homology"/>
<dbReference type="Pfam" id="PF09829">
    <property type="entry name" value="DUF2057"/>
    <property type="match status" value="1"/>
</dbReference>
<evidence type="ECO:0000256" key="3">
    <source>
        <dbReference type="SAM" id="SignalP"/>
    </source>
</evidence>
<keyword evidence="5" id="KW-1185">Reference proteome</keyword>
<comment type="caution">
    <text evidence="4">The sequence shown here is derived from an EMBL/GenBank/DDBJ whole genome shotgun (WGS) entry which is preliminary data.</text>
</comment>